<dbReference type="EMBL" id="JANFLP010000013">
    <property type="protein sequence ID" value="MCQ1950693.1"/>
    <property type="molecule type" value="Genomic_DNA"/>
</dbReference>
<dbReference type="PROSITE" id="PS01217">
    <property type="entry name" value="SUCCINYL_COA_LIG_3"/>
    <property type="match status" value="1"/>
</dbReference>
<organism evidence="8 9">
    <name type="scientific">Arthrobacter jinronghuae</name>
    <dbReference type="NCBI Taxonomy" id="2964609"/>
    <lineage>
        <taxon>Bacteria</taxon>
        <taxon>Bacillati</taxon>
        <taxon>Actinomycetota</taxon>
        <taxon>Actinomycetes</taxon>
        <taxon>Micrococcales</taxon>
        <taxon>Micrococcaceae</taxon>
        <taxon>Arthrobacter</taxon>
    </lineage>
</organism>
<reference evidence="8 9" key="1">
    <citation type="submission" date="2022-07" db="EMBL/GenBank/DDBJ databases">
        <title>Novel species in genus Arthrobacter.</title>
        <authorList>
            <person name="Liu Y."/>
        </authorList>
    </citation>
    <scope>NUCLEOTIDE SEQUENCE [LARGE SCALE GENOMIC DNA]</scope>
    <source>
        <strain evidence="9">zg-Y859</strain>
    </source>
</reference>
<evidence type="ECO:0000313" key="9">
    <source>
        <dbReference type="Proteomes" id="UP001206924"/>
    </source>
</evidence>
<dbReference type="EC" id="6.2.1.5" evidence="5"/>
<comment type="similarity">
    <text evidence="5">Belongs to the succinate/malate CoA ligase beta subunit family.</text>
</comment>
<dbReference type="HAMAP" id="MF_00558">
    <property type="entry name" value="Succ_CoA_beta"/>
    <property type="match status" value="1"/>
</dbReference>
<dbReference type="NCBIfam" id="TIGR01016">
    <property type="entry name" value="sucCoAbeta"/>
    <property type="match status" value="1"/>
</dbReference>
<feature type="binding site" evidence="5">
    <location>
        <position position="45"/>
    </location>
    <ligand>
        <name>ATP</name>
        <dbReference type="ChEBI" id="CHEBI:30616"/>
    </ligand>
</feature>
<dbReference type="SUPFAM" id="SSF52210">
    <property type="entry name" value="Succinyl-CoA synthetase domains"/>
    <property type="match status" value="1"/>
</dbReference>
<dbReference type="InterPro" id="IPR011761">
    <property type="entry name" value="ATP-grasp"/>
</dbReference>
<dbReference type="Gene3D" id="3.40.50.261">
    <property type="entry name" value="Succinyl-CoA synthetase domains"/>
    <property type="match status" value="1"/>
</dbReference>
<feature type="binding site" evidence="5">
    <location>
        <position position="205"/>
    </location>
    <ligand>
        <name>Mg(2+)</name>
        <dbReference type="ChEBI" id="CHEBI:18420"/>
    </ligand>
</feature>
<comment type="catalytic activity">
    <reaction evidence="5">
        <text>GTP + succinate + CoA = succinyl-CoA + GDP + phosphate</text>
        <dbReference type="Rhea" id="RHEA:22120"/>
        <dbReference type="ChEBI" id="CHEBI:30031"/>
        <dbReference type="ChEBI" id="CHEBI:37565"/>
        <dbReference type="ChEBI" id="CHEBI:43474"/>
        <dbReference type="ChEBI" id="CHEBI:57287"/>
        <dbReference type="ChEBI" id="CHEBI:57292"/>
        <dbReference type="ChEBI" id="CHEBI:58189"/>
    </reaction>
</comment>
<dbReference type="PANTHER" id="PTHR11815:SF10">
    <property type="entry name" value="SUCCINATE--COA LIGASE [GDP-FORMING] SUBUNIT BETA, MITOCHONDRIAL"/>
    <property type="match status" value="1"/>
</dbReference>
<evidence type="ECO:0000256" key="4">
    <source>
        <dbReference type="ARBA" id="ARBA00022842"/>
    </source>
</evidence>
<dbReference type="NCBIfam" id="NF001913">
    <property type="entry name" value="PRK00696.1"/>
    <property type="match status" value="1"/>
</dbReference>
<dbReference type="Gene3D" id="3.30.470.20">
    <property type="entry name" value="ATP-grasp fold, B domain"/>
    <property type="match status" value="1"/>
</dbReference>
<dbReference type="Pfam" id="PF00549">
    <property type="entry name" value="Ligase_CoA"/>
    <property type="match status" value="1"/>
</dbReference>
<dbReference type="InterPro" id="IPR016102">
    <property type="entry name" value="Succinyl-CoA_synth-like"/>
</dbReference>
<feature type="domain" description="ATP-grasp" evidence="7">
    <location>
        <begin position="9"/>
        <end position="225"/>
    </location>
</feature>
<dbReference type="InterPro" id="IPR005809">
    <property type="entry name" value="Succ_CoA_ligase-like_bsu"/>
</dbReference>
<dbReference type="InterPro" id="IPR005811">
    <property type="entry name" value="SUCC_ACL_C"/>
</dbReference>
<name>A0ABT1NSH6_9MICC</name>
<dbReference type="Proteomes" id="UP001206924">
    <property type="component" value="Unassembled WGS sequence"/>
</dbReference>
<keyword evidence="3 5" id="KW-0547">Nucleotide-binding</keyword>
<dbReference type="Gene3D" id="3.30.1490.20">
    <property type="entry name" value="ATP-grasp fold, A domain"/>
    <property type="match status" value="1"/>
</dbReference>
<feature type="binding site" evidence="5">
    <location>
        <position position="256"/>
    </location>
    <ligand>
        <name>substrate</name>
        <note>ligand shared with subunit alpha</note>
    </ligand>
</feature>
<dbReference type="InterPro" id="IPR013815">
    <property type="entry name" value="ATP_grasp_subdomain_1"/>
</dbReference>
<sequence>MDLFEYQARDMFEAHGVPVLAGIVAHTPEEAKAAAEKIGGVVVVKAQVKVGGRGKAGGVKVAKTADEAFEHASNILGMDIKGHTVNTVMIAQGADIAEEYYFSVLLDRANRNYLAMCSVEGGMEIEQLAVERPDALARIAVDPAVGIDSAKAAEIVDAAGFAPELREGVMNAIIKLWDVFTKEDATLVEVNPLVKTGNGEILALDGKVSLDENADFRQPGHAALEDKDAADPLEAKAKENDLNYVKLDGEVGIIGNGAGLVMSTLDVVAYAGENHGNVKPANFLDIGGGASASVMAAGLDVILNDSQVKSVFVNVFGGITACDAVANGIVKALEILGDEANKPLVVRLDGNNVEEGRRILAEANHPLVTLATTMDEGADKAAELAHAAR</sequence>
<dbReference type="GO" id="GO:0004775">
    <property type="term" value="F:succinate-CoA ligase (ADP-forming) activity"/>
    <property type="evidence" value="ECO:0007669"/>
    <property type="project" value="UniProtKB-EC"/>
</dbReference>
<comment type="cofactor">
    <cofactor evidence="5">
        <name>Mg(2+)</name>
        <dbReference type="ChEBI" id="CHEBI:18420"/>
    </cofactor>
    <text evidence="5">Binds 1 Mg(2+) ion per subunit.</text>
</comment>
<proteinExistence type="inferred from homology"/>
<comment type="caution">
    <text evidence="5">Lacks conserved residue(s) required for the propagation of feature annotation.</text>
</comment>
<keyword evidence="5 6" id="KW-0067">ATP-binding</keyword>
<comment type="caution">
    <text evidence="8">The sequence shown here is derived from an EMBL/GenBank/DDBJ whole genome shotgun (WGS) entry which is preliminary data.</text>
</comment>
<dbReference type="SUPFAM" id="SSF56059">
    <property type="entry name" value="Glutathione synthetase ATP-binding domain-like"/>
    <property type="match status" value="1"/>
</dbReference>
<keyword evidence="9" id="KW-1185">Reference proteome</keyword>
<evidence type="ECO:0000313" key="8">
    <source>
        <dbReference type="EMBL" id="MCQ1950693.1"/>
    </source>
</evidence>
<evidence type="ECO:0000256" key="3">
    <source>
        <dbReference type="ARBA" id="ARBA00022741"/>
    </source>
</evidence>
<comment type="catalytic activity">
    <reaction evidence="5">
        <text>succinate + ATP + CoA = succinyl-CoA + ADP + phosphate</text>
        <dbReference type="Rhea" id="RHEA:17661"/>
        <dbReference type="ChEBI" id="CHEBI:30031"/>
        <dbReference type="ChEBI" id="CHEBI:30616"/>
        <dbReference type="ChEBI" id="CHEBI:43474"/>
        <dbReference type="ChEBI" id="CHEBI:57287"/>
        <dbReference type="ChEBI" id="CHEBI:57292"/>
        <dbReference type="ChEBI" id="CHEBI:456216"/>
        <dbReference type="EC" id="6.2.1.5"/>
    </reaction>
</comment>
<dbReference type="PIRSF" id="PIRSF001554">
    <property type="entry name" value="SucCS_beta"/>
    <property type="match status" value="1"/>
</dbReference>
<evidence type="ECO:0000256" key="1">
    <source>
        <dbReference type="ARBA" id="ARBA00022598"/>
    </source>
</evidence>
<feature type="binding site" evidence="5">
    <location>
        <position position="94"/>
    </location>
    <ligand>
        <name>ATP</name>
        <dbReference type="ChEBI" id="CHEBI:30616"/>
    </ligand>
</feature>
<comment type="function">
    <text evidence="5">Succinyl-CoA synthetase functions in the citric acid cycle (TCA), coupling the hydrolysis of succinyl-CoA to the synthesis of either ATP or GTP and thus represents the only step of substrate-level phosphorylation in the TCA. The beta subunit provides nucleotide specificity of the enzyme and binds the substrate succinate, while the binding sites for coenzyme A and phosphate are found in the alpha subunit.</text>
</comment>
<feature type="binding site" evidence="5">
    <location>
        <position position="191"/>
    </location>
    <ligand>
        <name>Mg(2+)</name>
        <dbReference type="ChEBI" id="CHEBI:18420"/>
    </ligand>
</feature>
<evidence type="ECO:0000256" key="2">
    <source>
        <dbReference type="ARBA" id="ARBA00022723"/>
    </source>
</evidence>
<accession>A0ABT1NSH6</accession>
<gene>
    <name evidence="5 8" type="primary">sucC</name>
    <name evidence="8" type="ORF">NNX28_12260</name>
</gene>
<keyword evidence="5" id="KW-0816">Tricarboxylic acid cycle</keyword>
<protein>
    <recommendedName>
        <fullName evidence="5">Succinate--CoA ligase [ADP-forming] subunit beta</fullName>
        <ecNumber evidence="5">6.2.1.5</ecNumber>
    </recommendedName>
    <alternativeName>
        <fullName evidence="5">Succinyl-CoA synthetase subunit beta</fullName>
        <shortName evidence="5">SCS-beta</shortName>
    </alternativeName>
</protein>
<evidence type="ECO:0000259" key="7">
    <source>
        <dbReference type="PROSITE" id="PS50975"/>
    </source>
</evidence>
<dbReference type="RefSeq" id="WP_255865928.1">
    <property type="nucleotide sequence ID" value="NZ_CP104263.1"/>
</dbReference>
<keyword evidence="1 5" id="KW-0436">Ligase</keyword>
<dbReference type="PROSITE" id="PS50975">
    <property type="entry name" value="ATP_GRASP"/>
    <property type="match status" value="1"/>
</dbReference>
<dbReference type="InterPro" id="IPR013650">
    <property type="entry name" value="ATP-grasp_succ-CoA_synth-type"/>
</dbReference>
<dbReference type="Pfam" id="PF08442">
    <property type="entry name" value="ATP-grasp_2"/>
    <property type="match status" value="1"/>
</dbReference>
<feature type="binding site" evidence="5">
    <location>
        <position position="99"/>
    </location>
    <ligand>
        <name>ATP</name>
        <dbReference type="ChEBI" id="CHEBI:30616"/>
    </ligand>
</feature>
<dbReference type="InterPro" id="IPR017866">
    <property type="entry name" value="Succ-CoA_synthase_bsu_CS"/>
</dbReference>
<feature type="binding site" evidence="5">
    <location>
        <begin position="318"/>
        <end position="320"/>
    </location>
    <ligand>
        <name>substrate</name>
        <note>ligand shared with subunit alpha</note>
    </ligand>
</feature>
<evidence type="ECO:0000256" key="5">
    <source>
        <dbReference type="HAMAP-Rule" id="MF_00558"/>
    </source>
</evidence>
<comment type="pathway">
    <text evidence="5">Carbohydrate metabolism; tricarboxylic acid cycle; succinate from succinyl-CoA (ligase route): step 1/1.</text>
</comment>
<keyword evidence="4 5" id="KW-0460">Magnesium</keyword>
<feature type="binding site" evidence="5">
    <location>
        <begin position="52"/>
        <end position="54"/>
    </location>
    <ligand>
        <name>ATP</name>
        <dbReference type="ChEBI" id="CHEBI:30616"/>
    </ligand>
</feature>
<dbReference type="PANTHER" id="PTHR11815">
    <property type="entry name" value="SUCCINYL-COA SYNTHETASE BETA CHAIN"/>
    <property type="match status" value="1"/>
</dbReference>
<evidence type="ECO:0000256" key="6">
    <source>
        <dbReference type="PROSITE-ProRule" id="PRU00409"/>
    </source>
</evidence>
<keyword evidence="2 5" id="KW-0479">Metal-binding</keyword>
<comment type="subunit">
    <text evidence="5">Heterotetramer of two alpha and two beta subunits.</text>
</comment>